<evidence type="ECO:0000256" key="4">
    <source>
        <dbReference type="ARBA" id="ARBA00023163"/>
    </source>
</evidence>
<evidence type="ECO:0000256" key="3">
    <source>
        <dbReference type="ARBA" id="ARBA00023082"/>
    </source>
</evidence>
<keyword evidence="3" id="KW-0731">Sigma factor</keyword>
<keyword evidence="2" id="KW-0805">Transcription regulation</keyword>
<reference evidence="7 8" key="1">
    <citation type="submission" date="2020-04" db="EMBL/GenBank/DDBJ databases">
        <authorList>
            <person name="Yin C."/>
        </authorList>
    </citation>
    <scope>NUCLEOTIDE SEQUENCE [LARGE SCALE GENOMIC DNA]</scope>
    <source>
        <strain evidence="7 8">Ak56</strain>
    </source>
</reference>
<evidence type="ECO:0000256" key="2">
    <source>
        <dbReference type="ARBA" id="ARBA00023015"/>
    </source>
</evidence>
<dbReference type="InterPro" id="IPR013249">
    <property type="entry name" value="RNA_pol_sigma70_r4_t2"/>
</dbReference>
<dbReference type="InterPro" id="IPR039425">
    <property type="entry name" value="RNA_pol_sigma-70-like"/>
</dbReference>
<dbReference type="RefSeq" id="WP_168739775.1">
    <property type="nucleotide sequence ID" value="NZ_JABAHZ010000003.1"/>
</dbReference>
<evidence type="ECO:0000313" key="8">
    <source>
        <dbReference type="Proteomes" id="UP000552864"/>
    </source>
</evidence>
<proteinExistence type="inferred from homology"/>
<dbReference type="PANTHER" id="PTHR43133">
    <property type="entry name" value="RNA POLYMERASE ECF-TYPE SIGMA FACTO"/>
    <property type="match status" value="1"/>
</dbReference>
<dbReference type="InterPro" id="IPR013325">
    <property type="entry name" value="RNA_pol_sigma_r2"/>
</dbReference>
<sequence>MIINNLQPDSLNNERELLLRIAQNNENAFADFVLRHTDRLYSYILKITKSEQWAEELVQDVWMQVWLARKDFALLENPLGYLHRMAQNRALDWIRRNKRDLKIQYFLQQQLNTDLVNPIIEKVDYDNITQLLHQSITQLPPQRRRIFELKQSGLSYEEIATQLKISKNTVRNQMVSALCTLREYLKQHEVGLFLFFCYFFL</sequence>
<organism evidence="7 8">
    <name type="scientific">Chitinophaga eiseniae</name>
    <dbReference type="NCBI Taxonomy" id="634771"/>
    <lineage>
        <taxon>Bacteria</taxon>
        <taxon>Pseudomonadati</taxon>
        <taxon>Bacteroidota</taxon>
        <taxon>Chitinophagia</taxon>
        <taxon>Chitinophagales</taxon>
        <taxon>Chitinophagaceae</taxon>
        <taxon>Chitinophaga</taxon>
    </lineage>
</organism>
<dbReference type="Proteomes" id="UP000552864">
    <property type="component" value="Unassembled WGS sequence"/>
</dbReference>
<dbReference type="InterPro" id="IPR014284">
    <property type="entry name" value="RNA_pol_sigma-70_dom"/>
</dbReference>
<dbReference type="GO" id="GO:0006352">
    <property type="term" value="P:DNA-templated transcription initiation"/>
    <property type="evidence" value="ECO:0007669"/>
    <property type="project" value="InterPro"/>
</dbReference>
<keyword evidence="4" id="KW-0804">Transcription</keyword>
<evidence type="ECO:0000259" key="5">
    <source>
        <dbReference type="Pfam" id="PF04542"/>
    </source>
</evidence>
<dbReference type="SUPFAM" id="SSF88946">
    <property type="entry name" value="Sigma2 domain of RNA polymerase sigma factors"/>
    <property type="match status" value="1"/>
</dbReference>
<accession>A0A847SMQ9</accession>
<name>A0A847SMQ9_9BACT</name>
<dbReference type="InterPro" id="IPR013324">
    <property type="entry name" value="RNA_pol_sigma_r3/r4-like"/>
</dbReference>
<dbReference type="GO" id="GO:0016987">
    <property type="term" value="F:sigma factor activity"/>
    <property type="evidence" value="ECO:0007669"/>
    <property type="project" value="UniProtKB-KW"/>
</dbReference>
<gene>
    <name evidence="7" type="ORF">HGH91_16005</name>
</gene>
<dbReference type="SUPFAM" id="SSF88659">
    <property type="entry name" value="Sigma3 and sigma4 domains of RNA polymerase sigma factors"/>
    <property type="match status" value="1"/>
</dbReference>
<dbReference type="Pfam" id="PF08281">
    <property type="entry name" value="Sigma70_r4_2"/>
    <property type="match status" value="1"/>
</dbReference>
<dbReference type="GO" id="GO:0003677">
    <property type="term" value="F:DNA binding"/>
    <property type="evidence" value="ECO:0007669"/>
    <property type="project" value="InterPro"/>
</dbReference>
<evidence type="ECO:0000256" key="1">
    <source>
        <dbReference type="ARBA" id="ARBA00010641"/>
    </source>
</evidence>
<evidence type="ECO:0000313" key="7">
    <source>
        <dbReference type="EMBL" id="NLR80137.1"/>
    </source>
</evidence>
<dbReference type="AlphaFoldDB" id="A0A847SMQ9"/>
<feature type="domain" description="RNA polymerase sigma-70 region 2" evidence="5">
    <location>
        <begin position="33"/>
        <end position="99"/>
    </location>
</feature>
<dbReference type="Gene3D" id="1.10.1740.10">
    <property type="match status" value="1"/>
</dbReference>
<dbReference type="InterPro" id="IPR036388">
    <property type="entry name" value="WH-like_DNA-bd_sf"/>
</dbReference>
<evidence type="ECO:0000259" key="6">
    <source>
        <dbReference type="Pfam" id="PF08281"/>
    </source>
</evidence>
<dbReference type="PANTHER" id="PTHR43133:SF46">
    <property type="entry name" value="RNA POLYMERASE SIGMA-70 FACTOR ECF SUBFAMILY"/>
    <property type="match status" value="1"/>
</dbReference>
<dbReference type="InterPro" id="IPR007627">
    <property type="entry name" value="RNA_pol_sigma70_r2"/>
</dbReference>
<dbReference type="EMBL" id="JABAHZ010000003">
    <property type="protein sequence ID" value="NLR80137.1"/>
    <property type="molecule type" value="Genomic_DNA"/>
</dbReference>
<feature type="domain" description="RNA polymerase sigma factor 70 region 4 type 2" evidence="6">
    <location>
        <begin position="130"/>
        <end position="175"/>
    </location>
</feature>
<comment type="caution">
    <text evidence="7">The sequence shown here is derived from an EMBL/GenBank/DDBJ whole genome shotgun (WGS) entry which is preliminary data.</text>
</comment>
<dbReference type="Gene3D" id="1.10.10.10">
    <property type="entry name" value="Winged helix-like DNA-binding domain superfamily/Winged helix DNA-binding domain"/>
    <property type="match status" value="1"/>
</dbReference>
<comment type="similarity">
    <text evidence="1">Belongs to the sigma-70 factor family. ECF subfamily.</text>
</comment>
<dbReference type="NCBIfam" id="TIGR02937">
    <property type="entry name" value="sigma70-ECF"/>
    <property type="match status" value="1"/>
</dbReference>
<protein>
    <submittedName>
        <fullName evidence="7">Sigma-70 family RNA polymerase sigma factor</fullName>
    </submittedName>
</protein>
<keyword evidence="8" id="KW-1185">Reference proteome</keyword>
<dbReference type="Pfam" id="PF04542">
    <property type="entry name" value="Sigma70_r2"/>
    <property type="match status" value="1"/>
</dbReference>